<dbReference type="SUPFAM" id="SSF49472">
    <property type="entry name" value="Transthyretin (synonym: prealbumin)"/>
    <property type="match status" value="1"/>
</dbReference>
<dbReference type="AlphaFoldDB" id="A0A0E9NBU9"/>
<dbReference type="Gene3D" id="2.60.40.180">
    <property type="entry name" value="Transthyretin/hydroxyisourate hydrolase domain"/>
    <property type="match status" value="1"/>
</dbReference>
<dbReference type="InterPro" id="IPR000895">
    <property type="entry name" value="Transthyretin/HIU_hydrolase"/>
</dbReference>
<dbReference type="PANTHER" id="PTHR10395">
    <property type="entry name" value="URICASE AND TRANSTHYRETIN-RELATED"/>
    <property type="match status" value="1"/>
</dbReference>
<dbReference type="NCBIfam" id="TIGR02962">
    <property type="entry name" value="hdxy_isourate"/>
    <property type="match status" value="1"/>
</dbReference>
<comment type="similarity">
    <text evidence="3 8">Belongs to the transthyretin family. 5-hydroxyisourate hydrolase subfamily.</text>
</comment>
<dbReference type="PROSITE" id="PS00768">
    <property type="entry name" value="TRANSTHYRETIN_1"/>
    <property type="match status" value="1"/>
</dbReference>
<proteinExistence type="inferred from homology"/>
<dbReference type="InterPro" id="IPR023419">
    <property type="entry name" value="Transthyretin_CS"/>
</dbReference>
<keyword evidence="5 8" id="KW-0659">Purine metabolism</keyword>
<evidence type="ECO:0000256" key="6">
    <source>
        <dbReference type="ARBA" id="ARBA00022801"/>
    </source>
</evidence>
<dbReference type="PANTHER" id="PTHR10395:SF7">
    <property type="entry name" value="5-HYDROXYISOURATE HYDROLASE"/>
    <property type="match status" value="1"/>
</dbReference>
<dbReference type="Pfam" id="PF00576">
    <property type="entry name" value="Transthyretin"/>
    <property type="match status" value="1"/>
</dbReference>
<dbReference type="OMA" id="HDGRCDA"/>
<comment type="catalytic activity">
    <reaction evidence="1 8">
        <text>5-hydroxyisourate + H2O = 5-hydroxy-2-oxo-4-ureido-2,5-dihydro-1H-imidazole-5-carboxylate + H(+)</text>
        <dbReference type="Rhea" id="RHEA:23736"/>
        <dbReference type="ChEBI" id="CHEBI:15377"/>
        <dbReference type="ChEBI" id="CHEBI:15378"/>
        <dbReference type="ChEBI" id="CHEBI:18072"/>
        <dbReference type="ChEBI" id="CHEBI:58639"/>
        <dbReference type="EC" id="3.5.2.17"/>
    </reaction>
</comment>
<dbReference type="EC" id="3.5.2.17" evidence="8"/>
<dbReference type="Proteomes" id="UP000033140">
    <property type="component" value="Unassembled WGS sequence"/>
</dbReference>
<comment type="caution">
    <text evidence="10">The sequence shown here is derived from an EMBL/GenBank/DDBJ whole genome shotgun (WGS) entry which is preliminary data.</text>
</comment>
<dbReference type="EMBL" id="BACD03000008">
    <property type="protein sequence ID" value="GAO47352.1"/>
    <property type="molecule type" value="Genomic_DNA"/>
</dbReference>
<dbReference type="InterPro" id="IPR014306">
    <property type="entry name" value="Hydroxyisourate_hydrolase"/>
</dbReference>
<name>A0A0E9NBU9_SAICN</name>
<dbReference type="SMART" id="SM00095">
    <property type="entry name" value="TR_THY"/>
    <property type="match status" value="1"/>
</dbReference>
<comment type="function">
    <text evidence="2">Catalyzes the hydrolysis of 5-hydroxyisourate (HIU) to 2-oxo-4-hydroxy-4-carboxy-5-ureidoimidazoline (OHCU).</text>
</comment>
<keyword evidence="6 8" id="KW-0378">Hydrolase</keyword>
<dbReference type="RefSeq" id="XP_019022713.1">
    <property type="nucleotide sequence ID" value="XM_019166294.1"/>
</dbReference>
<gene>
    <name evidence="10" type="ORF">G7K_1560-t1</name>
</gene>
<feature type="domain" description="Transthyretin/hydroxyisourate hydrolase" evidence="9">
    <location>
        <begin position="2"/>
        <end position="121"/>
    </location>
</feature>
<evidence type="ECO:0000256" key="4">
    <source>
        <dbReference type="ARBA" id="ARBA00011881"/>
    </source>
</evidence>
<dbReference type="PROSITE" id="PS00769">
    <property type="entry name" value="TRANSTHYRETIN_2"/>
    <property type="match status" value="1"/>
</dbReference>
<feature type="binding site" evidence="7">
    <location>
        <position position="50"/>
    </location>
    <ligand>
        <name>substrate</name>
    </ligand>
</feature>
<evidence type="ECO:0000256" key="1">
    <source>
        <dbReference type="ARBA" id="ARBA00001043"/>
    </source>
</evidence>
<keyword evidence="11" id="KW-1185">Reference proteome</keyword>
<reference evidence="10 11" key="2">
    <citation type="journal article" date="2014" name="J. Gen. Appl. Microbiol.">
        <title>The early diverging ascomycetous budding yeast Saitoella complicata has three histone deacetylases belonging to the Clr6, Hos2, and Rpd3 lineages.</title>
        <authorList>
            <person name="Nishida H."/>
            <person name="Matsumoto T."/>
            <person name="Kondo S."/>
            <person name="Hamamoto M."/>
            <person name="Yoshikawa H."/>
        </authorList>
    </citation>
    <scope>NUCLEOTIDE SEQUENCE [LARGE SCALE GENOMIC DNA]</scope>
    <source>
        <strain evidence="10 11">NRRL Y-17804</strain>
    </source>
</reference>
<evidence type="ECO:0000256" key="5">
    <source>
        <dbReference type="ARBA" id="ARBA00022631"/>
    </source>
</evidence>
<sequence>MSQKHPITCHVLDTTLGKPAAGVQVSLYAVDPADNKFTKTGYAETDSDGRILKWTLTQGAFHASSTDVYRLVFEVEQYYKKLGMETFFPWVEIFVNAKDLLQEHYHVPLLLSPYSYSTYRGS</sequence>
<dbReference type="GO" id="GO:0033971">
    <property type="term" value="F:hydroxyisourate hydrolase activity"/>
    <property type="evidence" value="ECO:0007669"/>
    <property type="project" value="UniProtKB-EC"/>
</dbReference>
<evidence type="ECO:0000313" key="10">
    <source>
        <dbReference type="EMBL" id="GAO47352.1"/>
    </source>
</evidence>
<evidence type="ECO:0000256" key="7">
    <source>
        <dbReference type="PIRSR" id="PIRSR600895-51"/>
    </source>
</evidence>
<organism evidence="10 11">
    <name type="scientific">Saitoella complicata (strain BCRC 22490 / CBS 7301 / JCM 7358 / NBRC 10748 / NRRL Y-17804)</name>
    <dbReference type="NCBI Taxonomy" id="698492"/>
    <lineage>
        <taxon>Eukaryota</taxon>
        <taxon>Fungi</taxon>
        <taxon>Dikarya</taxon>
        <taxon>Ascomycota</taxon>
        <taxon>Taphrinomycotina</taxon>
        <taxon>Taphrinomycotina incertae sedis</taxon>
        <taxon>Saitoella</taxon>
    </lineage>
</organism>
<dbReference type="InterPro" id="IPR023418">
    <property type="entry name" value="Thyroxine_BS"/>
</dbReference>
<evidence type="ECO:0000313" key="11">
    <source>
        <dbReference type="Proteomes" id="UP000033140"/>
    </source>
</evidence>
<feature type="binding site" evidence="7">
    <location>
        <position position="119"/>
    </location>
    <ligand>
        <name>substrate</name>
    </ligand>
</feature>
<accession>A0A0E9NBU9</accession>
<evidence type="ECO:0000256" key="3">
    <source>
        <dbReference type="ARBA" id="ARBA00009850"/>
    </source>
</evidence>
<evidence type="ECO:0000259" key="9">
    <source>
        <dbReference type="SMART" id="SM00095"/>
    </source>
</evidence>
<comment type="subunit">
    <text evidence="4 8">Homotetramer.</text>
</comment>
<reference evidence="10 11" key="1">
    <citation type="journal article" date="2011" name="J. Gen. Appl. Microbiol.">
        <title>Draft genome sequencing of the enigmatic yeast Saitoella complicata.</title>
        <authorList>
            <person name="Nishida H."/>
            <person name="Hamamoto M."/>
            <person name="Sugiyama J."/>
        </authorList>
    </citation>
    <scope>NUCLEOTIDE SEQUENCE [LARGE SCALE GENOMIC DNA]</scope>
    <source>
        <strain evidence="10 11">NRRL Y-17804</strain>
    </source>
</reference>
<dbReference type="InterPro" id="IPR036817">
    <property type="entry name" value="Transthyretin/HIU_hydrolase_sf"/>
</dbReference>
<dbReference type="STRING" id="698492.A0A0E9NBU9"/>
<evidence type="ECO:0000256" key="2">
    <source>
        <dbReference type="ARBA" id="ARBA00002704"/>
    </source>
</evidence>
<dbReference type="PRINTS" id="PR00189">
    <property type="entry name" value="TRNSTHYRETIN"/>
</dbReference>
<protein>
    <recommendedName>
        <fullName evidence="8">5-hydroxyisourate hydrolase</fullName>
        <shortName evidence="8">HIU hydrolase</shortName>
        <shortName evidence="8">HIUHase</shortName>
        <ecNumber evidence="8">3.5.2.17</ecNumber>
    </recommendedName>
</protein>
<dbReference type="CDD" id="cd05822">
    <property type="entry name" value="TLP_HIUase"/>
    <property type="match status" value="1"/>
</dbReference>
<dbReference type="OrthoDB" id="10265230at2759"/>
<reference evidence="10 11" key="3">
    <citation type="journal article" date="2015" name="Genome Announc.">
        <title>Draft Genome Sequence of the Archiascomycetous Yeast Saitoella complicata.</title>
        <authorList>
            <person name="Yamauchi K."/>
            <person name="Kondo S."/>
            <person name="Hamamoto M."/>
            <person name="Takahashi Y."/>
            <person name="Ogura Y."/>
            <person name="Hayashi T."/>
            <person name="Nishida H."/>
        </authorList>
    </citation>
    <scope>NUCLEOTIDE SEQUENCE [LARGE SCALE GENOMIC DNA]</scope>
    <source>
        <strain evidence="10 11">NRRL Y-17804</strain>
    </source>
</reference>
<evidence type="ECO:0000256" key="8">
    <source>
        <dbReference type="RuleBase" id="RU361270"/>
    </source>
</evidence>
<feature type="binding site" evidence="7">
    <location>
        <position position="10"/>
    </location>
    <ligand>
        <name>substrate</name>
    </ligand>
</feature>
<dbReference type="GO" id="GO:0006144">
    <property type="term" value="P:purine nucleobase metabolic process"/>
    <property type="evidence" value="ECO:0007669"/>
    <property type="project" value="UniProtKB-KW"/>
</dbReference>
<dbReference type="InterPro" id="IPR023416">
    <property type="entry name" value="Transthyretin/HIU_hydrolase_d"/>
</dbReference>